<evidence type="ECO:0000313" key="3">
    <source>
        <dbReference type="Proteomes" id="UP001372338"/>
    </source>
</evidence>
<dbReference type="Proteomes" id="UP001372338">
    <property type="component" value="Unassembled WGS sequence"/>
</dbReference>
<proteinExistence type="predicted"/>
<comment type="caution">
    <text evidence="2">The sequence shown here is derived from an EMBL/GenBank/DDBJ whole genome shotgun (WGS) entry which is preliminary data.</text>
</comment>
<accession>A0AAN9E299</accession>
<protein>
    <submittedName>
        <fullName evidence="2">Uncharacterized protein</fullName>
    </submittedName>
</protein>
<dbReference type="AlphaFoldDB" id="A0AAN9E299"/>
<gene>
    <name evidence="2" type="ORF">RIF29_39572</name>
</gene>
<name>A0AAN9E299_CROPI</name>
<organism evidence="2 3">
    <name type="scientific">Crotalaria pallida</name>
    <name type="common">Smooth rattlebox</name>
    <name type="synonym">Crotalaria striata</name>
    <dbReference type="NCBI Taxonomy" id="3830"/>
    <lineage>
        <taxon>Eukaryota</taxon>
        <taxon>Viridiplantae</taxon>
        <taxon>Streptophyta</taxon>
        <taxon>Embryophyta</taxon>
        <taxon>Tracheophyta</taxon>
        <taxon>Spermatophyta</taxon>
        <taxon>Magnoliopsida</taxon>
        <taxon>eudicotyledons</taxon>
        <taxon>Gunneridae</taxon>
        <taxon>Pentapetalae</taxon>
        <taxon>rosids</taxon>
        <taxon>fabids</taxon>
        <taxon>Fabales</taxon>
        <taxon>Fabaceae</taxon>
        <taxon>Papilionoideae</taxon>
        <taxon>50 kb inversion clade</taxon>
        <taxon>genistoids sensu lato</taxon>
        <taxon>core genistoids</taxon>
        <taxon>Crotalarieae</taxon>
        <taxon>Crotalaria</taxon>
    </lineage>
</organism>
<keyword evidence="3" id="KW-1185">Reference proteome</keyword>
<reference evidence="2 3" key="1">
    <citation type="submission" date="2024-01" db="EMBL/GenBank/DDBJ databases">
        <title>The genomes of 5 underutilized Papilionoideae crops provide insights into root nodulation and disease resistanc.</title>
        <authorList>
            <person name="Yuan L."/>
        </authorList>
    </citation>
    <scope>NUCLEOTIDE SEQUENCE [LARGE SCALE GENOMIC DNA]</scope>
    <source>
        <strain evidence="2">ZHUSHIDOU_FW_LH</strain>
        <tissue evidence="2">Leaf</tissue>
    </source>
</reference>
<feature type="compositionally biased region" description="Basic and acidic residues" evidence="1">
    <location>
        <begin position="71"/>
        <end position="90"/>
    </location>
</feature>
<feature type="region of interest" description="Disordered" evidence="1">
    <location>
        <begin position="166"/>
        <end position="186"/>
    </location>
</feature>
<evidence type="ECO:0000313" key="2">
    <source>
        <dbReference type="EMBL" id="KAK7244746.1"/>
    </source>
</evidence>
<feature type="compositionally biased region" description="Acidic residues" evidence="1">
    <location>
        <begin position="36"/>
        <end position="45"/>
    </location>
</feature>
<feature type="region of interest" description="Disordered" evidence="1">
    <location>
        <begin position="1"/>
        <end position="47"/>
    </location>
</feature>
<feature type="region of interest" description="Disordered" evidence="1">
    <location>
        <begin position="71"/>
        <end position="105"/>
    </location>
</feature>
<feature type="compositionally biased region" description="Polar residues" evidence="1">
    <location>
        <begin position="91"/>
        <end position="104"/>
    </location>
</feature>
<dbReference type="EMBL" id="JAYWIO010000008">
    <property type="protein sequence ID" value="KAK7244746.1"/>
    <property type="molecule type" value="Genomic_DNA"/>
</dbReference>
<evidence type="ECO:0000256" key="1">
    <source>
        <dbReference type="SAM" id="MobiDB-lite"/>
    </source>
</evidence>
<feature type="compositionally biased region" description="Basic and acidic residues" evidence="1">
    <location>
        <begin position="166"/>
        <end position="180"/>
    </location>
</feature>
<sequence>MAKKRGRPPKTPSSQSKKTVGKAGNNVGTPSKVDFGDLDDEDLDDINNLSPKQAELWMKKIDLLRAKIQERASNNEKSTKGSGEKEKDADQSNPNTEIPSSGNPLSDGVWDKLVVGSYMFQVCKKLISLQKPFRDLNKRAFKGIDSQELQIREELDLVQSAIMKNPDDTNLHSREKDMTRRPSGSSRKVAYVQGIEEIGKRWMWSGFCLLSRVTCPRAMEGASAMLIVLATYQDMSDEFDSGMVDSNSEEEKPNLDDY</sequence>